<feature type="compositionally biased region" description="Basic and acidic residues" evidence="1">
    <location>
        <begin position="31"/>
        <end position="46"/>
    </location>
</feature>
<name>A0A8S5PSG2_9CAUD</name>
<proteinExistence type="predicted"/>
<dbReference type="EMBL" id="BK015488">
    <property type="protein sequence ID" value="DAE09443.1"/>
    <property type="molecule type" value="Genomic_DNA"/>
</dbReference>
<evidence type="ECO:0000313" key="2">
    <source>
        <dbReference type="EMBL" id="DAE09443.1"/>
    </source>
</evidence>
<accession>A0A8S5PSG2</accession>
<organism evidence="2">
    <name type="scientific">Siphoviridae sp. ct96x5</name>
    <dbReference type="NCBI Taxonomy" id="2825367"/>
    <lineage>
        <taxon>Viruses</taxon>
        <taxon>Duplodnaviria</taxon>
        <taxon>Heunggongvirae</taxon>
        <taxon>Uroviricota</taxon>
        <taxon>Caudoviricetes</taxon>
    </lineage>
</organism>
<feature type="region of interest" description="Disordered" evidence="1">
    <location>
        <begin position="1"/>
        <end position="70"/>
    </location>
</feature>
<reference evidence="2" key="1">
    <citation type="journal article" date="2021" name="Proc. Natl. Acad. Sci. U.S.A.">
        <title>A Catalog of Tens of Thousands of Viruses from Human Metagenomes Reveals Hidden Associations with Chronic Diseases.</title>
        <authorList>
            <person name="Tisza M.J."/>
            <person name="Buck C.B."/>
        </authorList>
    </citation>
    <scope>NUCLEOTIDE SEQUENCE</scope>
    <source>
        <strain evidence="2">Ct96x5</strain>
    </source>
</reference>
<protein>
    <submittedName>
        <fullName evidence="2">Uncharacterized protein</fullName>
    </submittedName>
</protein>
<feature type="compositionally biased region" description="Basic and acidic residues" evidence="1">
    <location>
        <begin position="61"/>
        <end position="70"/>
    </location>
</feature>
<evidence type="ECO:0000256" key="1">
    <source>
        <dbReference type="SAM" id="MobiDB-lite"/>
    </source>
</evidence>
<sequence>MIGKGIRGHPRPDASGRRLRHKVTDNYTEQEGDRHLIAILPQDKRSPSVQSLQIKYLSTPDHQDPAARPA</sequence>